<evidence type="ECO:0000256" key="6">
    <source>
        <dbReference type="SAM" id="Coils"/>
    </source>
</evidence>
<dbReference type="Gene3D" id="3.30.420.40">
    <property type="match status" value="2"/>
</dbReference>
<dbReference type="PANTHER" id="PTHR19375">
    <property type="entry name" value="HEAT SHOCK PROTEIN 70KDA"/>
    <property type="match status" value="1"/>
</dbReference>
<protein>
    <submittedName>
        <fullName evidence="7">Molecular chaperone DnaK</fullName>
    </submittedName>
</protein>
<dbReference type="Pfam" id="PF00012">
    <property type="entry name" value="HSP70"/>
    <property type="match status" value="1"/>
</dbReference>
<dbReference type="Gene3D" id="2.60.34.10">
    <property type="entry name" value="Substrate Binding Domain Of DNAk, Chain A, domain 1"/>
    <property type="match status" value="1"/>
</dbReference>
<dbReference type="EMBL" id="CP022163">
    <property type="protein sequence ID" value="ATB29309.1"/>
    <property type="molecule type" value="Genomic_DNA"/>
</dbReference>
<keyword evidence="3 5" id="KW-0067">ATP-binding</keyword>
<dbReference type="InterPro" id="IPR013126">
    <property type="entry name" value="Hsp_70_fam"/>
</dbReference>
<dbReference type="RefSeq" id="WP_095982775.1">
    <property type="nucleotide sequence ID" value="NZ_CP022163.1"/>
</dbReference>
<dbReference type="InterPro" id="IPR043129">
    <property type="entry name" value="ATPase_NBD"/>
</dbReference>
<keyword evidence="8" id="KW-1185">Reference proteome</keyword>
<dbReference type="InterPro" id="IPR018181">
    <property type="entry name" value="Heat_shock_70_CS"/>
</dbReference>
<feature type="coiled-coil region" evidence="6">
    <location>
        <begin position="256"/>
        <end position="283"/>
    </location>
</feature>
<dbReference type="AlphaFoldDB" id="A0A250IBU1"/>
<accession>A0A250IBU1</accession>
<evidence type="ECO:0000256" key="1">
    <source>
        <dbReference type="ARBA" id="ARBA00007381"/>
    </source>
</evidence>
<dbReference type="PROSITE" id="PS00329">
    <property type="entry name" value="HSP70_2"/>
    <property type="match status" value="1"/>
</dbReference>
<dbReference type="GO" id="GO:0140662">
    <property type="term" value="F:ATP-dependent protein folding chaperone"/>
    <property type="evidence" value="ECO:0007669"/>
    <property type="project" value="InterPro"/>
</dbReference>
<dbReference type="FunFam" id="3.90.640.10:FF:000003">
    <property type="entry name" value="Molecular chaperone DnaK"/>
    <property type="match status" value="1"/>
</dbReference>
<proteinExistence type="inferred from homology"/>
<sequence>MRDPVIGIDLGTTNSAVATVEGGQPRLIPSRAGGRLTPSVVGLTPRTAERVVGVPAQTLAEEHPDCVVWATKRFIGRRFTPELLQSARAVVPYPLMGGTTGDVRVKMAGRTVPVTQVAAMILGELKLDAEAYFGREVSQCVITVPANFDDGQRQATREAAAIAGLDVLRLINEPTAAALAYGLSRGFEGHALVFDLGGGTFDVTVLEVTDGVYEVKATGGDPALGGEDFDLRIVDWLLAQVEEPFREQVHRDVTSMHKLKVAAEQAKRELSEYEETLISLGGLGDHSQPTRKFTGLETALTRSFFEQLCEALSKRCLAVCESVMRDARMEPSRVDAVLLVGGMTRVPFIRRLVSDFFGKAASTEVNPDEAVALGAAIHSDELTSQAGAALLLDVVGNSLGVGVLGGKVRRLIARNRSVPVVAKELFHPGSHNQKEARIPIYQGESDLQDENRKLGELVLRNLQAGSRADTPLEVTFELSNEGILAVRAVDLQTGLSEQVRVEARPHLPAPEADRLVKEQAAYSQKQAQVDARKSEDKFRKLLERGEKLARLLQHSAEENPGEQNETAAANVRSLLDTGRVALESQDAARCAQVARELSHLLAGRQA</sequence>
<organism evidence="7 8">
    <name type="scientific">Melittangium boletus DSM 14713</name>
    <dbReference type="NCBI Taxonomy" id="1294270"/>
    <lineage>
        <taxon>Bacteria</taxon>
        <taxon>Pseudomonadati</taxon>
        <taxon>Myxococcota</taxon>
        <taxon>Myxococcia</taxon>
        <taxon>Myxococcales</taxon>
        <taxon>Cystobacterineae</taxon>
        <taxon>Archangiaceae</taxon>
        <taxon>Melittangium</taxon>
    </lineage>
</organism>
<evidence type="ECO:0000256" key="2">
    <source>
        <dbReference type="ARBA" id="ARBA00022741"/>
    </source>
</evidence>
<dbReference type="KEGG" id="mbd:MEBOL_002758"/>
<comment type="similarity">
    <text evidence="1 5">Belongs to the heat shock protein 70 family.</text>
</comment>
<dbReference type="PROSITE" id="PS01036">
    <property type="entry name" value="HSP70_3"/>
    <property type="match status" value="1"/>
</dbReference>
<gene>
    <name evidence="7" type="ORF">MEBOL_002758</name>
</gene>
<dbReference type="PRINTS" id="PR00301">
    <property type="entry name" value="HEATSHOCK70"/>
</dbReference>
<dbReference type="Gene3D" id="3.90.640.10">
    <property type="entry name" value="Actin, Chain A, domain 4"/>
    <property type="match status" value="1"/>
</dbReference>
<dbReference type="Proteomes" id="UP000217289">
    <property type="component" value="Chromosome"/>
</dbReference>
<dbReference type="GO" id="GO:0005524">
    <property type="term" value="F:ATP binding"/>
    <property type="evidence" value="ECO:0007669"/>
    <property type="project" value="UniProtKB-KW"/>
</dbReference>
<evidence type="ECO:0000256" key="3">
    <source>
        <dbReference type="ARBA" id="ARBA00022840"/>
    </source>
</evidence>
<evidence type="ECO:0000313" key="7">
    <source>
        <dbReference type="EMBL" id="ATB29309.1"/>
    </source>
</evidence>
<evidence type="ECO:0000256" key="4">
    <source>
        <dbReference type="ARBA" id="ARBA00023186"/>
    </source>
</evidence>
<dbReference type="InterPro" id="IPR029047">
    <property type="entry name" value="HSP70_peptide-bd_sf"/>
</dbReference>
<evidence type="ECO:0000256" key="5">
    <source>
        <dbReference type="RuleBase" id="RU003322"/>
    </source>
</evidence>
<keyword evidence="6" id="KW-0175">Coiled coil</keyword>
<dbReference type="SUPFAM" id="SSF53067">
    <property type="entry name" value="Actin-like ATPase domain"/>
    <property type="match status" value="2"/>
</dbReference>
<keyword evidence="2 5" id="KW-0547">Nucleotide-binding</keyword>
<dbReference type="PROSITE" id="PS00297">
    <property type="entry name" value="HSP70_1"/>
    <property type="match status" value="1"/>
</dbReference>
<keyword evidence="4" id="KW-0143">Chaperone</keyword>
<name>A0A250IBU1_9BACT</name>
<evidence type="ECO:0000313" key="8">
    <source>
        <dbReference type="Proteomes" id="UP000217289"/>
    </source>
</evidence>
<dbReference type="OrthoDB" id="9766019at2"/>
<reference evidence="7 8" key="1">
    <citation type="submission" date="2017-06" db="EMBL/GenBank/DDBJ databases">
        <authorList>
            <person name="Kim H.J."/>
            <person name="Triplett B.A."/>
        </authorList>
    </citation>
    <scope>NUCLEOTIDE SEQUENCE [LARGE SCALE GENOMIC DNA]</scope>
    <source>
        <strain evidence="7 8">DSM 14713</strain>
    </source>
</reference>
<dbReference type="SUPFAM" id="SSF100920">
    <property type="entry name" value="Heat shock protein 70kD (HSP70), peptide-binding domain"/>
    <property type="match status" value="1"/>
</dbReference>